<reference evidence="1 2" key="1">
    <citation type="submission" date="2015-02" db="EMBL/GenBank/DDBJ databases">
        <title>Single-cell genomics of uncultivated deep-branching MTB reveals a conserved set of magnetosome genes.</title>
        <authorList>
            <person name="Kolinko S."/>
            <person name="Richter M."/>
            <person name="Glockner F.O."/>
            <person name="Brachmann A."/>
            <person name="Schuler D."/>
        </authorList>
    </citation>
    <scope>NUCLEOTIDE SEQUENCE [LARGE SCALE GENOMIC DNA]</scope>
    <source>
        <strain evidence="1">TM-1</strain>
    </source>
</reference>
<name>A0A0F3GS33_9BACT</name>
<comment type="caution">
    <text evidence="1">The sequence shown here is derived from an EMBL/GenBank/DDBJ whole genome shotgun (WGS) entry which is preliminary data.</text>
</comment>
<organism evidence="1 2">
    <name type="scientific">Candidatus Magnetobacterium bavaricum</name>
    <dbReference type="NCBI Taxonomy" id="29290"/>
    <lineage>
        <taxon>Bacteria</taxon>
        <taxon>Pseudomonadati</taxon>
        <taxon>Nitrospirota</taxon>
        <taxon>Thermodesulfovibrionia</taxon>
        <taxon>Thermodesulfovibrionales</taxon>
        <taxon>Candidatus Magnetobacteriaceae</taxon>
        <taxon>Candidatus Magnetobacterium</taxon>
    </lineage>
</organism>
<gene>
    <name evidence="1" type="ORF">MBAV_003102</name>
</gene>
<keyword evidence="2" id="KW-1185">Reference proteome</keyword>
<accession>A0A0F3GS33</accession>
<evidence type="ECO:0000313" key="2">
    <source>
        <dbReference type="Proteomes" id="UP000033423"/>
    </source>
</evidence>
<dbReference type="EMBL" id="LACI01001334">
    <property type="protein sequence ID" value="KJU84706.1"/>
    <property type="molecule type" value="Genomic_DNA"/>
</dbReference>
<dbReference type="AlphaFoldDB" id="A0A0F3GS33"/>
<dbReference type="Proteomes" id="UP000033423">
    <property type="component" value="Unassembled WGS sequence"/>
</dbReference>
<evidence type="ECO:0000313" key="1">
    <source>
        <dbReference type="EMBL" id="KJU84706.1"/>
    </source>
</evidence>
<sequence>MPRPTRGQHHSPCQDRLHLRIPQHIRPIAPAVNQYQVQDKGKGILADLRHIAHLGEKYSFYLPAGGIALGVQYPAA</sequence>
<protein>
    <submittedName>
        <fullName evidence="1">Uncharacterized protein</fullName>
    </submittedName>
</protein>
<proteinExistence type="predicted"/>